<dbReference type="RefSeq" id="WP_204633204.1">
    <property type="nucleotide sequence ID" value="NZ_BSOC01000001.1"/>
</dbReference>
<proteinExistence type="predicted"/>
<feature type="chain" id="PRO_5045405893" description="Porin" evidence="1">
    <location>
        <begin position="26"/>
        <end position="403"/>
    </location>
</feature>
<organism evidence="2 3">
    <name type="scientific">Dyella mobilis</name>
    <dbReference type="NCBI Taxonomy" id="1849582"/>
    <lineage>
        <taxon>Bacteria</taxon>
        <taxon>Pseudomonadati</taxon>
        <taxon>Pseudomonadota</taxon>
        <taxon>Gammaproteobacteria</taxon>
        <taxon>Lysobacterales</taxon>
        <taxon>Rhodanobacteraceae</taxon>
        <taxon>Dyella</taxon>
    </lineage>
</organism>
<dbReference type="SUPFAM" id="SSF56935">
    <property type="entry name" value="Porins"/>
    <property type="match status" value="1"/>
</dbReference>
<dbReference type="Gene3D" id="2.40.160.10">
    <property type="entry name" value="Porin"/>
    <property type="match status" value="1"/>
</dbReference>
<dbReference type="EMBL" id="JADIKF010000040">
    <property type="protein sequence ID" value="MBM7131647.1"/>
    <property type="molecule type" value="Genomic_DNA"/>
</dbReference>
<keyword evidence="3" id="KW-1185">Reference proteome</keyword>
<feature type="signal peptide" evidence="1">
    <location>
        <begin position="1"/>
        <end position="25"/>
    </location>
</feature>
<dbReference type="InterPro" id="IPR023614">
    <property type="entry name" value="Porin_dom_sf"/>
</dbReference>
<gene>
    <name evidence="2" type="ORF">ISS99_19155</name>
</gene>
<evidence type="ECO:0000256" key="1">
    <source>
        <dbReference type="SAM" id="SignalP"/>
    </source>
</evidence>
<keyword evidence="1" id="KW-0732">Signal</keyword>
<evidence type="ECO:0000313" key="2">
    <source>
        <dbReference type="EMBL" id="MBM7131647.1"/>
    </source>
</evidence>
<evidence type="ECO:0000313" key="3">
    <source>
        <dbReference type="Proteomes" id="UP001430193"/>
    </source>
</evidence>
<sequence>MHSLGRRTALVSALLALAVSQAALADDGFSYRFSGFGTLGYVQTNTNDLTFLNPGQEKGATKSGSLLVDSRLGAQVDVNFNDQLSATVQGLAQQDAKGQFEPTLEWAFLRYKPLDSVSVRVGRLGWPAYLVSDYRYVGYANPWLRAPLEVYDLAVLDYFDGGDVTWTHALGPGTVSVQVLAGSADTDLPDTSQQTAKLGVHQLYGGYVTYDIGDFHLRGGASTAHIDYTSGSTAPLFAGLQQAGFGSIADSLEANNKRATFVSLGGTYDAHNILATAEYGALHSSSFLARNNGWYGTLGYHFGSWTPYVTYGGTNKPSEVNSYGVPAFGPLLPLSQGVDALVSHTYQHTTSLGVRWDVYKNIDIKAQLDHVTPSANGGDFADVSPTYDGHSVNVYSAVVDFVF</sequence>
<evidence type="ECO:0008006" key="4">
    <source>
        <dbReference type="Google" id="ProtNLM"/>
    </source>
</evidence>
<dbReference type="Proteomes" id="UP001430193">
    <property type="component" value="Unassembled WGS sequence"/>
</dbReference>
<protein>
    <recommendedName>
        <fullName evidence="4">Porin</fullName>
    </recommendedName>
</protein>
<comment type="caution">
    <text evidence="2">The sequence shown here is derived from an EMBL/GenBank/DDBJ whole genome shotgun (WGS) entry which is preliminary data.</text>
</comment>
<accession>A0ABS2KKF0</accession>
<reference evidence="2" key="1">
    <citation type="submission" date="2020-10" db="EMBL/GenBank/DDBJ databases">
        <title>Phylogeny of dyella-like bacteria.</title>
        <authorList>
            <person name="Fu J."/>
        </authorList>
    </citation>
    <scope>NUCLEOTIDE SEQUENCE</scope>
    <source>
        <strain evidence="2">DHON07</strain>
    </source>
</reference>
<name>A0ABS2KKF0_9GAMM</name>